<accession>A0A8C2QZ93</accession>
<evidence type="ECO:0000259" key="15">
    <source>
        <dbReference type="PROSITE" id="PS50835"/>
    </source>
</evidence>
<evidence type="ECO:0000256" key="10">
    <source>
        <dbReference type="ARBA" id="ARBA00023157"/>
    </source>
</evidence>
<dbReference type="PRINTS" id="PR01536">
    <property type="entry name" value="INTRLKN1R12F"/>
</dbReference>
<evidence type="ECO:0000256" key="6">
    <source>
        <dbReference type="ARBA" id="ARBA00022729"/>
    </source>
</evidence>
<dbReference type="SMART" id="SM00409">
    <property type="entry name" value="IG"/>
    <property type="match status" value="3"/>
</dbReference>
<evidence type="ECO:0000256" key="1">
    <source>
        <dbReference type="ARBA" id="ARBA00004479"/>
    </source>
</evidence>
<keyword evidence="13" id="KW-0393">Immunoglobulin domain</keyword>
<dbReference type="Pfam" id="PF00047">
    <property type="entry name" value="ig"/>
    <property type="match status" value="2"/>
</dbReference>
<dbReference type="SUPFAM" id="SSF48726">
    <property type="entry name" value="Immunoglobulin"/>
    <property type="match status" value="3"/>
</dbReference>
<evidence type="ECO:0000256" key="5">
    <source>
        <dbReference type="ARBA" id="ARBA00022692"/>
    </source>
</evidence>
<keyword evidence="9 14" id="KW-0472">Membrane</keyword>
<dbReference type="InterPro" id="IPR004077">
    <property type="entry name" value="IL-1_rcpt_II-typ"/>
</dbReference>
<dbReference type="FunFam" id="2.60.40.10:FF:001326">
    <property type="entry name" value="Interleukin 1 receptor type 2"/>
    <property type="match status" value="1"/>
</dbReference>
<evidence type="ECO:0000256" key="14">
    <source>
        <dbReference type="SAM" id="Phobius"/>
    </source>
</evidence>
<dbReference type="GO" id="GO:0016020">
    <property type="term" value="C:membrane"/>
    <property type="evidence" value="ECO:0007669"/>
    <property type="project" value="UniProtKB-SubCell"/>
</dbReference>
<feature type="domain" description="Ig-like" evidence="15">
    <location>
        <begin position="127"/>
        <end position="213"/>
    </location>
</feature>
<dbReference type="InterPro" id="IPR013783">
    <property type="entry name" value="Ig-like_fold"/>
</dbReference>
<dbReference type="GO" id="GO:0004910">
    <property type="term" value="F:interleukin-1, type II, blocking receptor activity"/>
    <property type="evidence" value="ECO:0007669"/>
    <property type="project" value="InterPro"/>
</dbReference>
<keyword evidence="7" id="KW-0677">Repeat</keyword>
<dbReference type="AlphaFoldDB" id="A0A8C2QZ93"/>
<dbReference type="InterPro" id="IPR003598">
    <property type="entry name" value="Ig_sub2"/>
</dbReference>
<keyword evidence="11" id="KW-0675">Receptor</keyword>
<evidence type="ECO:0000256" key="12">
    <source>
        <dbReference type="ARBA" id="ARBA00023180"/>
    </source>
</evidence>
<evidence type="ECO:0000256" key="13">
    <source>
        <dbReference type="ARBA" id="ARBA00023319"/>
    </source>
</evidence>
<dbReference type="GO" id="GO:0019966">
    <property type="term" value="F:interleukin-1 binding"/>
    <property type="evidence" value="ECO:0007669"/>
    <property type="project" value="TreeGrafter"/>
</dbReference>
<dbReference type="PANTHER" id="PTHR11890">
    <property type="entry name" value="INTERLEUKIN-1 RECEPTOR FAMILY MEMBER"/>
    <property type="match status" value="1"/>
</dbReference>
<dbReference type="PANTHER" id="PTHR11890:SF3">
    <property type="entry name" value="INTERLEUKIN-1 RECEPTOR TYPE 2"/>
    <property type="match status" value="1"/>
</dbReference>
<dbReference type="PRINTS" id="PR01539">
    <property type="entry name" value="INTRLEUKN1R2"/>
</dbReference>
<reference evidence="16" key="1">
    <citation type="submission" date="2019-03" db="EMBL/GenBank/DDBJ databases">
        <title>Genome sequencing and reference-guided assembly of Black Bengal Goat (Capra hircus).</title>
        <authorList>
            <person name="Siddiki A.Z."/>
            <person name="Baten A."/>
            <person name="Billah M."/>
            <person name="Alam M.A.U."/>
            <person name="Shawrob K.S.M."/>
            <person name="Saha S."/>
            <person name="Chowdhury M."/>
            <person name="Rahman A.H."/>
            <person name="Stear M."/>
            <person name="Miah G."/>
            <person name="Das G.B."/>
            <person name="Hossain M.M."/>
            <person name="Kumkum M."/>
            <person name="Islam M.S."/>
            <person name="Mollah A.M."/>
            <person name="Ahsan A."/>
            <person name="Tusar F."/>
            <person name="Khan M.K.I."/>
        </authorList>
    </citation>
    <scope>NUCLEOTIDE SEQUENCE [LARGE SCALE GENOMIC DNA]</scope>
</reference>
<dbReference type="InterPro" id="IPR004074">
    <property type="entry name" value="IL-1_rcpt_I/II-typ"/>
</dbReference>
<evidence type="ECO:0000256" key="7">
    <source>
        <dbReference type="ARBA" id="ARBA00022737"/>
    </source>
</evidence>
<evidence type="ECO:0000256" key="2">
    <source>
        <dbReference type="ARBA" id="ARBA00004613"/>
    </source>
</evidence>
<dbReference type="InterPro" id="IPR003599">
    <property type="entry name" value="Ig_sub"/>
</dbReference>
<dbReference type="FunFam" id="2.60.40.10:FF:000188">
    <property type="entry name" value="Interleukin-1 receptor accessory protein-like 1"/>
    <property type="match status" value="1"/>
</dbReference>
<evidence type="ECO:0000256" key="3">
    <source>
        <dbReference type="ARBA" id="ARBA00009752"/>
    </source>
</evidence>
<dbReference type="Ensembl" id="ENSCHIT00010026502.1">
    <property type="protein sequence ID" value="ENSCHIP00010018881.1"/>
    <property type="gene ID" value="ENSCHIG00010013770.1"/>
</dbReference>
<dbReference type="SMART" id="SM00408">
    <property type="entry name" value="IGc2"/>
    <property type="match status" value="2"/>
</dbReference>
<protein>
    <recommendedName>
        <fullName evidence="15">Ig-like domain-containing protein</fullName>
    </recommendedName>
</protein>
<evidence type="ECO:0000256" key="9">
    <source>
        <dbReference type="ARBA" id="ARBA00023136"/>
    </source>
</evidence>
<name>A0A8C2QZ93_CAPHI</name>
<dbReference type="InterPro" id="IPR013151">
    <property type="entry name" value="Immunoglobulin_dom"/>
</dbReference>
<dbReference type="PROSITE" id="PS50835">
    <property type="entry name" value="IG_LIKE"/>
    <property type="match status" value="2"/>
</dbReference>
<evidence type="ECO:0000313" key="16">
    <source>
        <dbReference type="Ensembl" id="ENSCHIP00010018881.1"/>
    </source>
</evidence>
<feature type="transmembrane region" description="Helical" evidence="14">
    <location>
        <begin position="319"/>
        <end position="340"/>
    </location>
</feature>
<dbReference type="InterPro" id="IPR036179">
    <property type="entry name" value="Ig-like_dom_sf"/>
</dbReference>
<keyword evidence="6" id="KW-0732">Signal</keyword>
<keyword evidence="8 14" id="KW-1133">Transmembrane helix</keyword>
<organism evidence="16">
    <name type="scientific">Capra hircus</name>
    <name type="common">Goat</name>
    <dbReference type="NCBI Taxonomy" id="9925"/>
    <lineage>
        <taxon>Eukaryota</taxon>
        <taxon>Metazoa</taxon>
        <taxon>Chordata</taxon>
        <taxon>Craniata</taxon>
        <taxon>Vertebrata</taxon>
        <taxon>Euteleostomi</taxon>
        <taxon>Mammalia</taxon>
        <taxon>Eutheria</taxon>
        <taxon>Laurasiatheria</taxon>
        <taxon>Artiodactyla</taxon>
        <taxon>Ruminantia</taxon>
        <taxon>Pecora</taxon>
        <taxon>Bovidae</taxon>
        <taxon>Caprinae</taxon>
        <taxon>Capra</taxon>
    </lineage>
</organism>
<feature type="domain" description="Ig-like" evidence="15">
    <location>
        <begin position="16"/>
        <end position="117"/>
    </location>
</feature>
<keyword evidence="4" id="KW-0964">Secreted</keyword>
<evidence type="ECO:0000256" key="8">
    <source>
        <dbReference type="ARBA" id="ARBA00022989"/>
    </source>
</evidence>
<dbReference type="GO" id="GO:0005576">
    <property type="term" value="C:extracellular region"/>
    <property type="evidence" value="ECO:0007669"/>
    <property type="project" value="UniProtKB-SubCell"/>
</dbReference>
<reference evidence="16" key="2">
    <citation type="submission" date="2025-08" db="UniProtKB">
        <authorList>
            <consortium name="Ensembl"/>
        </authorList>
    </citation>
    <scope>IDENTIFICATION</scope>
</reference>
<evidence type="ECO:0000256" key="11">
    <source>
        <dbReference type="ARBA" id="ARBA00023170"/>
    </source>
</evidence>
<dbReference type="InterPro" id="IPR015621">
    <property type="entry name" value="IL-1_rcpt_fam"/>
</dbReference>
<dbReference type="Gene3D" id="2.60.40.10">
    <property type="entry name" value="Immunoglobulins"/>
    <property type="match status" value="3"/>
</dbReference>
<dbReference type="InterPro" id="IPR007110">
    <property type="entry name" value="Ig-like_dom"/>
</dbReference>
<comment type="similarity">
    <text evidence="3">Belongs to the interleukin-1 receptor family.</text>
</comment>
<keyword evidence="12" id="KW-0325">Glycoprotein</keyword>
<evidence type="ECO:0000256" key="4">
    <source>
        <dbReference type="ARBA" id="ARBA00022525"/>
    </source>
</evidence>
<sequence>ETVLSPLIEGAFGFLPSNVLELRAAGSCRFHGRHPKTRFQLEGEPLVLRCPQVLHWESTSAQVNVTWHRNDSTAAVPGEEESHGALWIVPASRADSGSYICTTRNASYCDKMSVELRVFEKTDASVPLIFYPQIIPLSASGLLVCPDLSEFIGNNADVKIQWYKDSVPLDQDNQKFLSVRGTRLLVNNVSMEDAGYYTCAMPYAHKGRQYNITRNIKLQVKKREEETIPVIISPHQTISASLGSRLTIPCKVFLGAGIHTTTLLWWTANNTRIEDAYHGGRVTEGERQREDLHTDFRCVVRNTMSSQTLRTMVKEAATFSWEIMLAPLSLIVLVLGGIWMHRRYKRRTGKAYGLMELKTGHPDSQSYPSKIKEIK</sequence>
<dbReference type="Pfam" id="PF13895">
    <property type="entry name" value="Ig_2"/>
    <property type="match status" value="1"/>
</dbReference>
<comment type="subcellular location">
    <subcellularLocation>
        <location evidence="1">Membrane</location>
        <topology evidence="1">Single-pass type I membrane protein</topology>
    </subcellularLocation>
    <subcellularLocation>
        <location evidence="2">Secreted</location>
    </subcellularLocation>
</comment>
<proteinExistence type="inferred from homology"/>
<keyword evidence="10" id="KW-1015">Disulfide bond</keyword>
<keyword evidence="5 14" id="KW-0812">Transmembrane</keyword>